<dbReference type="InterPro" id="IPR021903">
    <property type="entry name" value="DUF3515"/>
</dbReference>
<dbReference type="PROSITE" id="PS51257">
    <property type="entry name" value="PROKAR_LIPOPROTEIN"/>
    <property type="match status" value="1"/>
</dbReference>
<organism evidence="2 3">
    <name type="scientific">Georgenia yuyongxinii</name>
    <dbReference type="NCBI Taxonomy" id="2589797"/>
    <lineage>
        <taxon>Bacteria</taxon>
        <taxon>Bacillati</taxon>
        <taxon>Actinomycetota</taxon>
        <taxon>Actinomycetes</taxon>
        <taxon>Micrococcales</taxon>
        <taxon>Bogoriellaceae</taxon>
        <taxon>Georgenia</taxon>
    </lineage>
</organism>
<evidence type="ECO:0000313" key="2">
    <source>
        <dbReference type="EMBL" id="QDC25292.1"/>
    </source>
</evidence>
<feature type="chain" id="PRO_5039225264" evidence="1">
    <location>
        <begin position="27"/>
        <end position="179"/>
    </location>
</feature>
<dbReference type="EMBL" id="CP040915">
    <property type="protein sequence ID" value="QDC25292.1"/>
    <property type="molecule type" value="Genomic_DNA"/>
</dbReference>
<feature type="signal peptide" evidence="1">
    <location>
        <begin position="1"/>
        <end position="26"/>
    </location>
</feature>
<gene>
    <name evidence="2" type="ORF">FE374_12325</name>
</gene>
<keyword evidence="1" id="KW-0732">Signal</keyword>
<protein>
    <submittedName>
        <fullName evidence="2">DUF3515 family protein</fullName>
    </submittedName>
</protein>
<dbReference type="KEGG" id="gyu:FE374_12325"/>
<reference evidence="2 3" key="1">
    <citation type="submission" date="2019-05" db="EMBL/GenBank/DDBJ databases">
        <title>Georgenia *** sp. nov., and Georgenia *** sp. nov., isolated from the intestinal contents of plateau pika (Ochotona curzoniae) in the Qinghai-Tibet plateau of China.</title>
        <authorList>
            <person name="Tian Z."/>
        </authorList>
    </citation>
    <scope>NUCLEOTIDE SEQUENCE [LARGE SCALE GENOMIC DNA]</scope>
    <source>
        <strain evidence="2 3">Z443</strain>
    </source>
</reference>
<accession>A0A5B8C846</accession>
<dbReference type="RefSeq" id="WP_139929434.1">
    <property type="nucleotide sequence ID" value="NZ_CP040915.1"/>
</dbReference>
<name>A0A5B8C846_9MICO</name>
<dbReference type="OrthoDB" id="4331648at2"/>
<sequence length="179" mass="18605">MPLARARRRPRALVALFAVALTGVLAGCGSPVEVPPGEAASDPTCARVLQATPEELGGLGRRSTTAQATTAWGANPAVTVRCGVTPPGPTTDRCLSVEHPDGTVVDWIQLESDDESFPDRAKDTQGSWAFVTYGRVPAIEVVVTAAHVTGQPTAFLVDLASAAQISPAERFCVGADDVQ</sequence>
<dbReference type="Proteomes" id="UP000314616">
    <property type="component" value="Chromosome"/>
</dbReference>
<dbReference type="Pfam" id="PF12028">
    <property type="entry name" value="DUF3515"/>
    <property type="match status" value="1"/>
</dbReference>
<proteinExistence type="predicted"/>
<evidence type="ECO:0000256" key="1">
    <source>
        <dbReference type="SAM" id="SignalP"/>
    </source>
</evidence>
<dbReference type="AlphaFoldDB" id="A0A5B8C846"/>
<evidence type="ECO:0000313" key="3">
    <source>
        <dbReference type="Proteomes" id="UP000314616"/>
    </source>
</evidence>